<dbReference type="EMBL" id="AP022314">
    <property type="protein sequence ID" value="BBU22300.1"/>
    <property type="molecule type" value="Genomic_DNA"/>
</dbReference>
<protein>
    <recommendedName>
        <fullName evidence="3">GTP cyclohydrolase 1 type 2 homolog</fullName>
    </recommendedName>
</protein>
<dbReference type="AlphaFoldDB" id="A0AAD1M1C4"/>
<dbReference type="GO" id="GO:0046872">
    <property type="term" value="F:metal ion binding"/>
    <property type="evidence" value="ECO:0007669"/>
    <property type="project" value="UniProtKB-KW"/>
</dbReference>
<evidence type="ECO:0000256" key="5">
    <source>
        <dbReference type="PIRSR" id="PIRSR602678-1"/>
    </source>
</evidence>
<dbReference type="GO" id="GO:0005737">
    <property type="term" value="C:cytoplasm"/>
    <property type="evidence" value="ECO:0007669"/>
    <property type="project" value="TreeGrafter"/>
</dbReference>
<proteinExistence type="inferred from homology"/>
<feature type="binding site" evidence="5">
    <location>
        <position position="64"/>
    </location>
    <ligand>
        <name>a divalent metal cation</name>
        <dbReference type="ChEBI" id="CHEBI:60240"/>
        <label>2</label>
    </ligand>
</feature>
<feature type="binding site" evidence="5">
    <location>
        <position position="65"/>
    </location>
    <ligand>
        <name>a divalent metal cation</name>
        <dbReference type="ChEBI" id="CHEBI:60240"/>
        <label>1</label>
    </ligand>
</feature>
<comment type="similarity">
    <text evidence="1">Belongs to the GTP cyclohydrolase I type 2/NIF3 family.</text>
</comment>
<evidence type="ECO:0000256" key="1">
    <source>
        <dbReference type="ARBA" id="ARBA00006964"/>
    </source>
</evidence>
<dbReference type="SUPFAM" id="SSF102705">
    <property type="entry name" value="NIF3 (NGG1p interacting factor 3)-like"/>
    <property type="match status" value="1"/>
</dbReference>
<reference evidence="7 8" key="1">
    <citation type="submission" date="2019-12" db="EMBL/GenBank/DDBJ databases">
        <title>Complete genome sequence of Mycolicibacterium xenopi str. JCM15661T.</title>
        <authorList>
            <person name="Yoshida M."/>
            <person name="Fukano H."/>
            <person name="Asakura T."/>
            <person name="Hoshino Y."/>
        </authorList>
    </citation>
    <scope>NUCLEOTIDE SEQUENCE [LARGE SCALE GENOMIC DNA]</scope>
    <source>
        <strain evidence="7 8">JCM 15661T</strain>
    </source>
</reference>
<sequence length="118" mass="12529">MTVKLRDVIDLFDQAYPPQLAQPWDSVGLVCGDPSEPVESVTIAIDATAAVVDAVPERGLLLAHHPLLLRGVDTVAASTPKGALIHRLIRTGRSLFTAHTNADSASPGSPTRSRRRSA</sequence>
<feature type="region of interest" description="Disordered" evidence="6">
    <location>
        <begin position="99"/>
        <end position="118"/>
    </location>
</feature>
<gene>
    <name evidence="7" type="ORF">MYXE_20900</name>
</gene>
<keyword evidence="4 5" id="KW-0479">Metal-binding</keyword>
<evidence type="ECO:0000256" key="3">
    <source>
        <dbReference type="ARBA" id="ARBA00022112"/>
    </source>
</evidence>
<dbReference type="Gene3D" id="3.40.1390.30">
    <property type="entry name" value="NIF3 (NGG1p interacting factor 3)-like"/>
    <property type="match status" value="1"/>
</dbReference>
<evidence type="ECO:0000256" key="4">
    <source>
        <dbReference type="ARBA" id="ARBA00022723"/>
    </source>
</evidence>
<comment type="subunit">
    <text evidence="2">Homohexamer.</text>
</comment>
<feature type="binding site" evidence="5">
    <location>
        <position position="103"/>
    </location>
    <ligand>
        <name>a divalent metal cation</name>
        <dbReference type="ChEBI" id="CHEBI:60240"/>
        <label>1</label>
    </ligand>
</feature>
<dbReference type="Proteomes" id="UP000464624">
    <property type="component" value="Chromosome"/>
</dbReference>
<dbReference type="FunFam" id="3.40.1390.30:FF:000001">
    <property type="entry name" value="GTP cyclohydrolase 1 type 2"/>
    <property type="match status" value="1"/>
</dbReference>
<evidence type="ECO:0000313" key="7">
    <source>
        <dbReference type="EMBL" id="BBU22300.1"/>
    </source>
</evidence>
<dbReference type="PANTHER" id="PTHR13799">
    <property type="entry name" value="NGG1 INTERACTING FACTOR 3"/>
    <property type="match status" value="1"/>
</dbReference>
<name>A0AAD1M1C4_MYCXE</name>
<evidence type="ECO:0000313" key="8">
    <source>
        <dbReference type="Proteomes" id="UP000464624"/>
    </source>
</evidence>
<evidence type="ECO:0000256" key="6">
    <source>
        <dbReference type="SAM" id="MobiDB-lite"/>
    </source>
</evidence>
<accession>A0AAD1M1C4</accession>
<dbReference type="InterPro" id="IPR002678">
    <property type="entry name" value="DUF34/NIF3"/>
</dbReference>
<dbReference type="PANTHER" id="PTHR13799:SF14">
    <property type="entry name" value="GTP CYCLOHYDROLASE 1 TYPE 2 HOMOLOG"/>
    <property type="match status" value="1"/>
</dbReference>
<evidence type="ECO:0000256" key="2">
    <source>
        <dbReference type="ARBA" id="ARBA00011643"/>
    </source>
</evidence>
<dbReference type="InterPro" id="IPR036069">
    <property type="entry name" value="DUF34/NIF3_sf"/>
</dbReference>
<dbReference type="Pfam" id="PF01784">
    <property type="entry name" value="DUF34_NIF3"/>
    <property type="match status" value="1"/>
</dbReference>
<organism evidence="7 8">
    <name type="scientific">Mycobacterium xenopi</name>
    <dbReference type="NCBI Taxonomy" id="1789"/>
    <lineage>
        <taxon>Bacteria</taxon>
        <taxon>Bacillati</taxon>
        <taxon>Actinomycetota</taxon>
        <taxon>Actinomycetes</taxon>
        <taxon>Mycobacteriales</taxon>
        <taxon>Mycobacteriaceae</taxon>
        <taxon>Mycobacterium</taxon>
    </lineage>
</organism>
<dbReference type="KEGG" id="mxe:MYXE_20900"/>